<feature type="domain" description="Peptidase M16 C-terminal" evidence="10">
    <location>
        <begin position="705"/>
        <end position="843"/>
    </location>
</feature>
<evidence type="ECO:0000313" key="12">
    <source>
        <dbReference type="Proteomes" id="UP000007519"/>
    </source>
</evidence>
<protein>
    <submittedName>
        <fullName evidence="11">Peptidase, M16 family protein</fullName>
    </submittedName>
</protein>
<evidence type="ECO:0000313" key="11">
    <source>
        <dbReference type="EMBL" id="AFC25158.1"/>
    </source>
</evidence>
<keyword evidence="5" id="KW-0378">Hydrolase</keyword>
<evidence type="ECO:0000256" key="4">
    <source>
        <dbReference type="ARBA" id="ARBA00022723"/>
    </source>
</evidence>
<proteinExistence type="inferred from homology"/>
<feature type="domain" description="Peptidase M16 N-terminal" evidence="9">
    <location>
        <begin position="565"/>
        <end position="657"/>
    </location>
</feature>
<evidence type="ECO:0000256" key="5">
    <source>
        <dbReference type="ARBA" id="ARBA00022801"/>
    </source>
</evidence>
<dbReference type="GO" id="GO:0046872">
    <property type="term" value="F:metal ion binding"/>
    <property type="evidence" value="ECO:0007669"/>
    <property type="project" value="UniProtKB-KW"/>
</dbReference>
<dbReference type="PROSITE" id="PS00143">
    <property type="entry name" value="INSULINASE"/>
    <property type="match status" value="1"/>
</dbReference>
<accession>H6L4Y3</accession>
<dbReference type="GO" id="GO:0004222">
    <property type="term" value="F:metalloendopeptidase activity"/>
    <property type="evidence" value="ECO:0007669"/>
    <property type="project" value="InterPro"/>
</dbReference>
<reference evidence="11 12" key="1">
    <citation type="journal article" date="2012" name="Stand. Genomic Sci.">
        <title>Complete genome sequencing and analysis of Saprospira grandis str. Lewin, a predatory marine bacterium.</title>
        <authorList>
            <person name="Saw J.H."/>
            <person name="Yuryev A."/>
            <person name="Kanbe M."/>
            <person name="Hou S."/>
            <person name="Young A.G."/>
            <person name="Aizawa S."/>
            <person name="Alam M."/>
        </authorList>
    </citation>
    <scope>NUCLEOTIDE SEQUENCE [LARGE SCALE GENOMIC DNA]</scope>
    <source>
        <strain evidence="11 12">Lewin</strain>
    </source>
</reference>
<evidence type="ECO:0000256" key="2">
    <source>
        <dbReference type="ARBA" id="ARBA00007261"/>
    </source>
</evidence>
<dbReference type="GO" id="GO:0006508">
    <property type="term" value="P:proteolysis"/>
    <property type="evidence" value="ECO:0007669"/>
    <property type="project" value="UniProtKB-KW"/>
</dbReference>
<dbReference type="eggNOG" id="COG0612">
    <property type="taxonomic scope" value="Bacteria"/>
</dbReference>
<dbReference type="Pfam" id="PF05193">
    <property type="entry name" value="Peptidase_M16_C"/>
    <property type="match status" value="2"/>
</dbReference>
<dbReference type="InterPro" id="IPR011765">
    <property type="entry name" value="Pept_M16_N"/>
</dbReference>
<evidence type="ECO:0000256" key="3">
    <source>
        <dbReference type="ARBA" id="ARBA00022670"/>
    </source>
</evidence>
<gene>
    <name evidence="11" type="ordered locus">SGRA_2430</name>
</gene>
<evidence type="ECO:0000259" key="10">
    <source>
        <dbReference type="Pfam" id="PF05193"/>
    </source>
</evidence>
<comment type="similarity">
    <text evidence="2 8">Belongs to the peptidase M16 family.</text>
</comment>
<keyword evidence="7" id="KW-0482">Metalloprotease</keyword>
<dbReference type="STRING" id="984262.SGRA_2430"/>
<comment type="cofactor">
    <cofactor evidence="1">
        <name>Zn(2+)</name>
        <dbReference type="ChEBI" id="CHEBI:29105"/>
    </cofactor>
</comment>
<sequence length="956" mass="108805">MTKYQYETVENDPLGTKIYTLKNGLKVYMSVNKDEPRIQTYIATRAGSKNDPADATGLAHYLEHMLFKGSSKIGALDWEKEKPMLDQISALYEEHFKADPEARKTIYKKIDSISFEAAKLVAANEYDKMISQLGAKGTNAYTSLDQTVYVNDIPSNELERWMKVESERFGELVLRLFHTELEAVYEEFNIGQSNDGRKVFQAFMSGLLPNHPYGTQTTIGTSEHLKRPSMVKIHEFFNTYYVPNNMAIVLAGDFDPDQTVELIEKYFGGYESKEVPQFEKKPLPERKEMVVKEVIGQEAAVLDMGWVAPGAGTDEALIADIAMGILSNGKAGLIDLNLVQKQAVGSNSMAFCWTANDYSFLGIYAYPKPGQSLEEAKELVLEQVRKLKAGEFEDWMIEAVINDMEYRYQKSLESNRGRAGQMLDAFISNQDWAKVSKKFARMRKFSKQQITDFAKTYMGEDNGVVVFKREGKDNNIAKVDKPSITAVEPAKDTLSTFRQAFEEMPSQNLSPQFVDFKEAIQQSQLKGKIPFDYVQNKTNETFSLYYILEMGSQNDKVLPIAVRYLPFLGTDKYSPEQLQQEFFKLGLSFDVYTSGDVSYVTLRGLDRSFQEGVALFEHILANAQPNEEALKNLVAQIKKDRLDAKKDKRQILNNAMFNYARYGEKSPFRDILSFEEMDALTAEQLVAKIKSLTQYEHSVFYYGSQEQADIAKVLEMEHKIADQLLPCPKRPDYKELATEKDQVIFVPFAGMPQAEIMMVSKGTEGFNLEENIMSQLYNEYFGAGLSSIVFQEIREKRALAYSAYAFNSSPVRADDSHYFRAFVGTQSDKIKQAIPAMKGIIEEVPLVEDQLNNAIGAILKKLEADRLKGSDVYWTYRSNKKRGYAQDLRKDRYEFFSGLNVEGKGGVEAFNKFHENKIKDRKYTVLVLGDKSRMDTDYLKSLGDYKELSVDQVFGY</sequence>
<organism evidence="11 12">
    <name type="scientific">Saprospira grandis (strain Lewin)</name>
    <dbReference type="NCBI Taxonomy" id="984262"/>
    <lineage>
        <taxon>Bacteria</taxon>
        <taxon>Pseudomonadati</taxon>
        <taxon>Bacteroidota</taxon>
        <taxon>Saprospiria</taxon>
        <taxon>Saprospirales</taxon>
        <taxon>Saprospiraceae</taxon>
        <taxon>Saprospira</taxon>
    </lineage>
</organism>
<dbReference type="InterPro" id="IPR007863">
    <property type="entry name" value="Peptidase_M16_C"/>
</dbReference>
<evidence type="ECO:0000256" key="8">
    <source>
        <dbReference type="RuleBase" id="RU004447"/>
    </source>
</evidence>
<dbReference type="InterPro" id="IPR001431">
    <property type="entry name" value="Pept_M16_Zn_BS"/>
</dbReference>
<keyword evidence="3" id="KW-0645">Protease</keyword>
<dbReference type="HOGENOM" id="CLU_306466_0_0_10"/>
<evidence type="ECO:0000259" key="9">
    <source>
        <dbReference type="Pfam" id="PF00675"/>
    </source>
</evidence>
<dbReference type="Proteomes" id="UP000007519">
    <property type="component" value="Chromosome"/>
</dbReference>
<dbReference type="SUPFAM" id="SSF63411">
    <property type="entry name" value="LuxS/MPP-like metallohydrolase"/>
    <property type="match status" value="4"/>
</dbReference>
<evidence type="ECO:0000256" key="1">
    <source>
        <dbReference type="ARBA" id="ARBA00001947"/>
    </source>
</evidence>
<dbReference type="KEGG" id="sgn:SGRA_2430"/>
<dbReference type="PANTHER" id="PTHR43690:SF17">
    <property type="entry name" value="PROTEIN YHJJ"/>
    <property type="match status" value="1"/>
</dbReference>
<evidence type="ECO:0000256" key="6">
    <source>
        <dbReference type="ARBA" id="ARBA00022833"/>
    </source>
</evidence>
<keyword evidence="12" id="KW-1185">Reference proteome</keyword>
<name>H6L4Y3_SAPGL</name>
<dbReference type="InterPro" id="IPR011249">
    <property type="entry name" value="Metalloenz_LuxS/M16"/>
</dbReference>
<dbReference type="Gene3D" id="3.30.830.10">
    <property type="entry name" value="Metalloenzyme, LuxS/M16 peptidase-like"/>
    <property type="match status" value="4"/>
</dbReference>
<feature type="domain" description="Peptidase M16 C-terminal" evidence="10">
    <location>
        <begin position="232"/>
        <end position="402"/>
    </location>
</feature>
<dbReference type="InterPro" id="IPR050626">
    <property type="entry name" value="Peptidase_M16"/>
</dbReference>
<dbReference type="Pfam" id="PF00675">
    <property type="entry name" value="Peptidase_M16"/>
    <property type="match status" value="2"/>
</dbReference>
<keyword evidence="4" id="KW-0479">Metal-binding</keyword>
<evidence type="ECO:0000256" key="7">
    <source>
        <dbReference type="ARBA" id="ARBA00023049"/>
    </source>
</evidence>
<keyword evidence="6" id="KW-0862">Zinc</keyword>
<dbReference type="AlphaFoldDB" id="H6L4Y3"/>
<feature type="domain" description="Peptidase M16 N-terminal" evidence="9">
    <location>
        <begin position="42"/>
        <end position="74"/>
    </location>
</feature>
<dbReference type="EMBL" id="CP002831">
    <property type="protein sequence ID" value="AFC25158.1"/>
    <property type="molecule type" value="Genomic_DNA"/>
</dbReference>
<dbReference type="PANTHER" id="PTHR43690">
    <property type="entry name" value="NARDILYSIN"/>
    <property type="match status" value="1"/>
</dbReference>